<proteinExistence type="predicted"/>
<evidence type="ECO:0008006" key="5">
    <source>
        <dbReference type="Google" id="ProtNLM"/>
    </source>
</evidence>
<sequence>MKHVSIFGKFFLLMATFGLTALALTLYQSRQTFEISRSYEALLDRDAFAALNLSQSNRSLEAARASMGDLSNDAGPHTSGTDSPQGSPVRRIMAKVVNAFGMPNNVAEC</sequence>
<organism evidence="3 4">
    <name type="scientific">Sinorhizobium americanum</name>
    <dbReference type="NCBI Taxonomy" id="194963"/>
    <lineage>
        <taxon>Bacteria</taxon>
        <taxon>Pseudomonadati</taxon>
        <taxon>Pseudomonadota</taxon>
        <taxon>Alphaproteobacteria</taxon>
        <taxon>Hyphomicrobiales</taxon>
        <taxon>Rhizobiaceae</taxon>
        <taxon>Sinorhizobium/Ensifer group</taxon>
        <taxon>Sinorhizobium</taxon>
    </lineage>
</organism>
<evidence type="ECO:0000313" key="4">
    <source>
        <dbReference type="Proteomes" id="UP000295043"/>
    </source>
</evidence>
<feature type="region of interest" description="Disordered" evidence="1">
    <location>
        <begin position="64"/>
        <end position="88"/>
    </location>
</feature>
<evidence type="ECO:0000256" key="1">
    <source>
        <dbReference type="SAM" id="MobiDB-lite"/>
    </source>
</evidence>
<dbReference type="AlphaFoldDB" id="A0A4R2BK22"/>
<keyword evidence="2" id="KW-0472">Membrane</keyword>
<keyword evidence="2" id="KW-0812">Transmembrane</keyword>
<comment type="caution">
    <text evidence="3">The sequence shown here is derived from an EMBL/GenBank/DDBJ whole genome shotgun (WGS) entry which is preliminary data.</text>
</comment>
<protein>
    <recommendedName>
        <fullName evidence="5">Methyl-accepting chemotaxis protein</fullName>
    </recommendedName>
</protein>
<feature type="transmembrane region" description="Helical" evidence="2">
    <location>
        <begin position="6"/>
        <end position="27"/>
    </location>
</feature>
<evidence type="ECO:0000313" key="3">
    <source>
        <dbReference type="EMBL" id="TCN27548.1"/>
    </source>
</evidence>
<gene>
    <name evidence="3" type="ORF">EV184_1156</name>
</gene>
<dbReference type="EMBL" id="SLVU01000015">
    <property type="protein sequence ID" value="TCN27548.1"/>
    <property type="molecule type" value="Genomic_DNA"/>
</dbReference>
<reference evidence="3 4" key="1">
    <citation type="submission" date="2019-03" db="EMBL/GenBank/DDBJ databases">
        <title>Genomic Encyclopedia of Type Strains, Phase IV (KMG-V): Genome sequencing to study the core and pangenomes of soil and plant-associated prokaryotes.</title>
        <authorList>
            <person name="Whitman W."/>
        </authorList>
    </citation>
    <scope>NUCLEOTIDE SEQUENCE [LARGE SCALE GENOMIC DNA]</scope>
    <source>
        <strain evidence="3 4">23C40</strain>
    </source>
</reference>
<name>A0A4R2BK22_9HYPH</name>
<dbReference type="Proteomes" id="UP000295043">
    <property type="component" value="Unassembled WGS sequence"/>
</dbReference>
<accession>A0A4R2BK22</accession>
<dbReference type="RefSeq" id="WP_132078163.1">
    <property type="nucleotide sequence ID" value="NZ_SLVU01000015.1"/>
</dbReference>
<keyword evidence="2" id="KW-1133">Transmembrane helix</keyword>
<evidence type="ECO:0000256" key="2">
    <source>
        <dbReference type="SAM" id="Phobius"/>
    </source>
</evidence>